<evidence type="ECO:0000256" key="10">
    <source>
        <dbReference type="ARBA" id="ARBA00023224"/>
    </source>
</evidence>
<dbReference type="InterPro" id="IPR017452">
    <property type="entry name" value="GPCR_Rhodpsn_7TM"/>
</dbReference>
<feature type="transmembrane region" description="Helical" evidence="12">
    <location>
        <begin position="103"/>
        <end position="126"/>
    </location>
</feature>
<accession>A0A0L7LLF3</accession>
<feature type="transmembrane region" description="Helical" evidence="12">
    <location>
        <begin position="368"/>
        <end position="389"/>
    </location>
</feature>
<feature type="transmembrane region" description="Helical" evidence="12">
    <location>
        <begin position="147"/>
        <end position="169"/>
    </location>
</feature>
<dbReference type="GO" id="GO:0004930">
    <property type="term" value="F:G protein-coupled receptor activity"/>
    <property type="evidence" value="ECO:0007669"/>
    <property type="project" value="UniProtKB-KW"/>
</dbReference>
<evidence type="ECO:0000256" key="1">
    <source>
        <dbReference type="ARBA" id="ARBA00004651"/>
    </source>
</evidence>
<feature type="transmembrane region" description="Helical" evidence="12">
    <location>
        <begin position="189"/>
        <end position="215"/>
    </location>
</feature>
<dbReference type="PRINTS" id="PR00237">
    <property type="entry name" value="GPCRRHODOPSN"/>
</dbReference>
<feature type="domain" description="G-protein coupled receptors family 1 profile" evidence="13">
    <location>
        <begin position="102"/>
        <end position="386"/>
    </location>
</feature>
<evidence type="ECO:0000256" key="8">
    <source>
        <dbReference type="ARBA" id="ARBA00023157"/>
    </source>
</evidence>
<keyword evidence="5 12" id="KW-1133">Transmembrane helix</keyword>
<dbReference type="InterPro" id="IPR000276">
    <property type="entry name" value="GPCR_Rhodpsn"/>
</dbReference>
<sequence>MAGADEDDPVDWEALYLRLPGPNLTWASNVTEWDPGLWNVTVVPNATWWDSAAPFDSPAALVRAAAKAVVLGLLILATVVGNVFVIAAILLERHLRSAANHLILSLAVADLLVACLVMPLGAVYEVAQRWTLGPQLCDMWTSGDRSALMIVCVWTVSIGVCIAPQLGWKDPDWNRRVSEDLRCVVSQDIGYQIFATASSFYVPVLIILILYWRIYQTARKRIRRRRGATARGGPPPVPAGGALVAAGGSGGIAAAVVAVIGRPLPTISETTTTGFTNVSSNNTSPEKQSCANGLEADPPTTGYGAVAAAYYPTLVRRKPKEAADSKRERKAAKTLAIITGAFVACWLPFFVLAILVPTCDCEVSPVLMSLSLWLGYFNSTLNPIIYTVFSPEFRHAFQRLLCGRRRRRRAPPP</sequence>
<dbReference type="SMART" id="SM01381">
    <property type="entry name" value="7TM_GPCR_Srsx"/>
    <property type="match status" value="1"/>
</dbReference>
<keyword evidence="15" id="KW-1185">Reference proteome</keyword>
<dbReference type="STRING" id="104452.A0A0L7LLF3"/>
<evidence type="ECO:0000313" key="15">
    <source>
        <dbReference type="Proteomes" id="UP000037510"/>
    </source>
</evidence>
<evidence type="ECO:0000313" key="14">
    <source>
        <dbReference type="EMBL" id="KOB76041.1"/>
    </source>
</evidence>
<evidence type="ECO:0000256" key="6">
    <source>
        <dbReference type="ARBA" id="ARBA00023040"/>
    </source>
</evidence>
<evidence type="ECO:0000256" key="9">
    <source>
        <dbReference type="ARBA" id="ARBA00023170"/>
    </source>
</evidence>
<comment type="similarity">
    <text evidence="2">Belongs to the G-protein coupled receptor 1 family.</text>
</comment>
<comment type="subcellular location">
    <subcellularLocation>
        <location evidence="1">Cell membrane</location>
        <topology evidence="1">Multi-pass membrane protein</topology>
    </subcellularLocation>
</comment>
<dbReference type="GO" id="GO:0071880">
    <property type="term" value="P:adenylate cyclase-activating adrenergic receptor signaling pathway"/>
    <property type="evidence" value="ECO:0007669"/>
    <property type="project" value="TreeGrafter"/>
</dbReference>
<dbReference type="PANTHER" id="PTHR24248">
    <property type="entry name" value="ADRENERGIC RECEPTOR-RELATED G-PROTEIN COUPLED RECEPTOR"/>
    <property type="match status" value="1"/>
</dbReference>
<keyword evidence="3" id="KW-1003">Cell membrane</keyword>
<evidence type="ECO:0000259" key="13">
    <source>
        <dbReference type="PROSITE" id="PS50262"/>
    </source>
</evidence>
<dbReference type="GO" id="GO:0043410">
    <property type="term" value="P:positive regulation of MAPK cascade"/>
    <property type="evidence" value="ECO:0007669"/>
    <property type="project" value="TreeGrafter"/>
</dbReference>
<name>A0A0L7LLF3_OPEBR</name>
<evidence type="ECO:0000256" key="12">
    <source>
        <dbReference type="SAM" id="Phobius"/>
    </source>
</evidence>
<dbReference type="EMBL" id="JTDY01000740">
    <property type="protein sequence ID" value="KOB76041.1"/>
    <property type="molecule type" value="Genomic_DNA"/>
</dbReference>
<dbReference type="Pfam" id="PF00001">
    <property type="entry name" value="7tm_1"/>
    <property type="match status" value="2"/>
</dbReference>
<evidence type="ECO:0000256" key="5">
    <source>
        <dbReference type="ARBA" id="ARBA00022989"/>
    </source>
</evidence>
<feature type="region of interest" description="Disordered" evidence="11">
    <location>
        <begin position="271"/>
        <end position="296"/>
    </location>
</feature>
<evidence type="ECO:0000256" key="3">
    <source>
        <dbReference type="ARBA" id="ARBA00022475"/>
    </source>
</evidence>
<keyword evidence="7 12" id="KW-0472">Membrane</keyword>
<proteinExistence type="inferred from homology"/>
<evidence type="ECO:0000256" key="4">
    <source>
        <dbReference type="ARBA" id="ARBA00022692"/>
    </source>
</evidence>
<protein>
    <submittedName>
        <fullName evidence="14">Putative serotonin receptor</fullName>
    </submittedName>
</protein>
<dbReference type="Proteomes" id="UP000037510">
    <property type="component" value="Unassembled WGS sequence"/>
</dbReference>
<feature type="compositionally biased region" description="Polar residues" evidence="11">
    <location>
        <begin position="271"/>
        <end position="291"/>
    </location>
</feature>
<dbReference type="AlphaFoldDB" id="A0A0L7LLF3"/>
<evidence type="ECO:0000256" key="7">
    <source>
        <dbReference type="ARBA" id="ARBA00023136"/>
    </source>
</evidence>
<keyword evidence="6" id="KW-0297">G-protein coupled receptor</keyword>
<dbReference type="PANTHER" id="PTHR24248:SF199">
    <property type="entry name" value="IP13425P-RELATED"/>
    <property type="match status" value="1"/>
</dbReference>
<keyword evidence="4 12" id="KW-0812">Transmembrane</keyword>
<feature type="transmembrane region" description="Helical" evidence="12">
    <location>
        <begin position="68"/>
        <end position="91"/>
    </location>
</feature>
<keyword evidence="9 14" id="KW-0675">Receptor</keyword>
<dbReference type="CDD" id="cd15331">
    <property type="entry name" value="7tmA_5-HT1A_invertebrates"/>
    <property type="match status" value="1"/>
</dbReference>
<keyword evidence="8" id="KW-1015">Disulfide bond</keyword>
<dbReference type="SUPFAM" id="SSF81321">
    <property type="entry name" value="Family A G protein-coupled receptor-like"/>
    <property type="match status" value="1"/>
</dbReference>
<organism evidence="14 15">
    <name type="scientific">Operophtera brumata</name>
    <name type="common">Winter moth</name>
    <name type="synonym">Phalaena brumata</name>
    <dbReference type="NCBI Taxonomy" id="104452"/>
    <lineage>
        <taxon>Eukaryota</taxon>
        <taxon>Metazoa</taxon>
        <taxon>Ecdysozoa</taxon>
        <taxon>Arthropoda</taxon>
        <taxon>Hexapoda</taxon>
        <taxon>Insecta</taxon>
        <taxon>Pterygota</taxon>
        <taxon>Neoptera</taxon>
        <taxon>Endopterygota</taxon>
        <taxon>Lepidoptera</taxon>
        <taxon>Glossata</taxon>
        <taxon>Ditrysia</taxon>
        <taxon>Geometroidea</taxon>
        <taxon>Geometridae</taxon>
        <taxon>Larentiinae</taxon>
        <taxon>Operophtera</taxon>
    </lineage>
</organism>
<gene>
    <name evidence="14" type="ORF">OBRU01_04943</name>
</gene>
<dbReference type="PROSITE" id="PS50262">
    <property type="entry name" value="G_PROTEIN_RECEP_F1_2"/>
    <property type="match status" value="1"/>
</dbReference>
<dbReference type="GO" id="GO:0005886">
    <property type="term" value="C:plasma membrane"/>
    <property type="evidence" value="ECO:0007669"/>
    <property type="project" value="UniProtKB-SubCell"/>
</dbReference>
<dbReference type="Gene3D" id="1.20.1070.10">
    <property type="entry name" value="Rhodopsin 7-helix transmembrane proteins"/>
    <property type="match status" value="2"/>
</dbReference>
<evidence type="ECO:0000256" key="11">
    <source>
        <dbReference type="SAM" id="MobiDB-lite"/>
    </source>
</evidence>
<reference evidence="14 15" key="1">
    <citation type="journal article" date="2015" name="Genome Biol. Evol.">
        <title>The genome of winter moth (Operophtera brumata) provides a genomic perspective on sexual dimorphism and phenology.</title>
        <authorList>
            <person name="Derks M.F."/>
            <person name="Smit S."/>
            <person name="Salis L."/>
            <person name="Schijlen E."/>
            <person name="Bossers A."/>
            <person name="Mateman C."/>
            <person name="Pijl A.S."/>
            <person name="de Ridder D."/>
            <person name="Groenen M.A."/>
            <person name="Visser M.E."/>
            <person name="Megens H.J."/>
        </authorList>
    </citation>
    <scope>NUCLEOTIDE SEQUENCE [LARGE SCALE GENOMIC DNA]</scope>
    <source>
        <strain evidence="14">WM2013NL</strain>
        <tissue evidence="14">Head and thorax</tissue>
    </source>
</reference>
<feature type="transmembrane region" description="Helical" evidence="12">
    <location>
        <begin position="335"/>
        <end position="356"/>
    </location>
</feature>
<keyword evidence="10" id="KW-0807">Transducer</keyword>
<evidence type="ECO:0000256" key="2">
    <source>
        <dbReference type="ARBA" id="ARBA00010663"/>
    </source>
</evidence>
<comment type="caution">
    <text evidence="14">The sequence shown here is derived from an EMBL/GenBank/DDBJ whole genome shotgun (WGS) entry which is preliminary data.</text>
</comment>